<evidence type="ECO:0000313" key="4">
    <source>
        <dbReference type="Proteomes" id="UP001597092"/>
    </source>
</evidence>
<keyword evidence="1" id="KW-0472">Membrane</keyword>
<feature type="transmembrane region" description="Helical" evidence="1">
    <location>
        <begin position="372"/>
        <end position="390"/>
    </location>
</feature>
<protein>
    <submittedName>
        <fullName evidence="3">COG1361 S-layer family protein</fullName>
    </submittedName>
</protein>
<evidence type="ECO:0000256" key="1">
    <source>
        <dbReference type="SAM" id="Phobius"/>
    </source>
</evidence>
<dbReference type="InterPro" id="IPR018905">
    <property type="entry name" value="A-galactase_NEW3"/>
</dbReference>
<dbReference type="Proteomes" id="UP001597092">
    <property type="component" value="Unassembled WGS sequence"/>
</dbReference>
<dbReference type="Gene3D" id="2.60.40.10">
    <property type="entry name" value="Immunoglobulins"/>
    <property type="match status" value="1"/>
</dbReference>
<accession>A0ABD6DYT3</accession>
<keyword evidence="4" id="KW-1185">Reference proteome</keyword>
<evidence type="ECO:0000313" key="3">
    <source>
        <dbReference type="EMBL" id="MFD1687453.1"/>
    </source>
</evidence>
<dbReference type="EMBL" id="JBHUDP010000012">
    <property type="protein sequence ID" value="MFD1687453.1"/>
    <property type="molecule type" value="Genomic_DNA"/>
</dbReference>
<dbReference type="RefSeq" id="WP_256305615.1">
    <property type="nucleotide sequence ID" value="NZ_JANHAW010000001.1"/>
</dbReference>
<keyword evidence="1" id="KW-0812">Transmembrane</keyword>
<keyword evidence="1" id="KW-1133">Transmembrane helix</keyword>
<comment type="caution">
    <text evidence="3">The sequence shown here is derived from an EMBL/GenBank/DDBJ whole genome shotgun (WGS) entry which is preliminary data.</text>
</comment>
<name>A0ABD6DYT3_9EURY</name>
<evidence type="ECO:0000259" key="2">
    <source>
        <dbReference type="Pfam" id="PF10633"/>
    </source>
</evidence>
<feature type="domain" description="Alpha-galactosidase NEW3" evidence="2">
    <location>
        <begin position="92"/>
        <end position="158"/>
    </location>
</feature>
<proteinExistence type="predicted"/>
<dbReference type="PANTHER" id="PTHR35902:SF6">
    <property type="entry name" value="CONSERVED WITHIN P. AEROPHILUM"/>
    <property type="match status" value="1"/>
</dbReference>
<dbReference type="AlphaFoldDB" id="A0ABD6DYT3"/>
<dbReference type="InterPro" id="IPR013783">
    <property type="entry name" value="Ig-like_fold"/>
</dbReference>
<sequence>MDSILCPSSRGERREGSEIMTTRRRALGVALLVVLSSLTGIGAGSGATGAAAESGIAIEGGGTIPALTNASDTVQQSNRDRFSVSIIEGGAITQGAERDVTISVTNHGNEPARNVAAKLFIDDPFSASNDTARLDSLAPEETRNLTFTVNASASAAPETSHPLEMDFRYDQEGSTHLSKTYRLNLTVLRPAVIGRLVRDDGTPVTNASAVLVGPDGNYTREPLNATGGFAFTSWREEPDLPSNTYVLGVVQTGSPRDGVPDAAGLENVTVPENRSIGRVTVPNANPITVTVVNTSGAPVSDIAVNVGSDGVTRRGETTADGRLKVGNTTQIEIAGRPTLEISDTYTVENRSRSGSEVTLVLRQASSSGSTPGFGVGVGVLSVLVAALLGLRTQLYP</sequence>
<dbReference type="PANTHER" id="PTHR35902">
    <property type="entry name" value="S-LAYER DOMAIN-LIKE PROTEIN-RELATED"/>
    <property type="match status" value="1"/>
</dbReference>
<gene>
    <name evidence="3" type="ORF">ACFSAS_17800</name>
</gene>
<reference evidence="3 4" key="1">
    <citation type="journal article" date="2019" name="Int. J. Syst. Evol. Microbiol.">
        <title>The Global Catalogue of Microorganisms (GCM) 10K type strain sequencing project: providing services to taxonomists for standard genome sequencing and annotation.</title>
        <authorList>
            <consortium name="The Broad Institute Genomics Platform"/>
            <consortium name="The Broad Institute Genome Sequencing Center for Infectious Disease"/>
            <person name="Wu L."/>
            <person name="Ma J."/>
        </authorList>
    </citation>
    <scope>NUCLEOTIDE SEQUENCE [LARGE SCALE GENOMIC DNA]</scope>
    <source>
        <strain evidence="3 4">CGMCC 1.10387</strain>
    </source>
</reference>
<organism evidence="3 4">
    <name type="scientific">Halobellus litoreus</name>
    <dbReference type="NCBI Taxonomy" id="755310"/>
    <lineage>
        <taxon>Archaea</taxon>
        <taxon>Methanobacteriati</taxon>
        <taxon>Methanobacteriota</taxon>
        <taxon>Stenosarchaea group</taxon>
        <taxon>Halobacteria</taxon>
        <taxon>Halobacteriales</taxon>
        <taxon>Haloferacaceae</taxon>
        <taxon>Halobellus</taxon>
    </lineage>
</organism>
<dbReference type="Pfam" id="PF10633">
    <property type="entry name" value="NPCBM_assoc"/>
    <property type="match status" value="1"/>
</dbReference>